<evidence type="ECO:0000256" key="5">
    <source>
        <dbReference type="RuleBase" id="RU362028"/>
    </source>
</evidence>
<protein>
    <recommendedName>
        <fullName evidence="5">Pseudouridine synthase</fullName>
        <ecNumber evidence="5">5.4.99.-</ecNumber>
    </recommendedName>
</protein>
<reference evidence="7 8" key="1">
    <citation type="submission" date="2017-10" db="EMBL/GenBank/DDBJ databases">
        <title>Draft genome of Longibacter Salinarum.</title>
        <authorList>
            <person name="Goh K.M."/>
            <person name="Shamsir M.S."/>
            <person name="Lim S.W."/>
        </authorList>
    </citation>
    <scope>NUCLEOTIDE SEQUENCE [LARGE SCALE GENOMIC DNA]</scope>
    <source>
        <strain evidence="7 8">KCTC 52045</strain>
    </source>
</reference>
<dbReference type="CDD" id="cd00165">
    <property type="entry name" value="S4"/>
    <property type="match status" value="1"/>
</dbReference>
<comment type="similarity">
    <text evidence="1 5">Belongs to the pseudouridine synthase RluA family.</text>
</comment>
<dbReference type="PROSITE" id="PS01129">
    <property type="entry name" value="PSI_RLU"/>
    <property type="match status" value="1"/>
</dbReference>
<feature type="active site" evidence="3">
    <location>
        <position position="179"/>
    </location>
</feature>
<dbReference type="Pfam" id="PF01479">
    <property type="entry name" value="S4"/>
    <property type="match status" value="1"/>
</dbReference>
<dbReference type="GO" id="GO:0120159">
    <property type="term" value="F:rRNA pseudouridine synthase activity"/>
    <property type="evidence" value="ECO:0007669"/>
    <property type="project" value="UniProtKB-ARBA"/>
</dbReference>
<dbReference type="InterPro" id="IPR020103">
    <property type="entry name" value="PsdUridine_synth_cat_dom_sf"/>
</dbReference>
<organism evidence="7 8">
    <name type="scientific">Longibacter salinarum</name>
    <dbReference type="NCBI Taxonomy" id="1850348"/>
    <lineage>
        <taxon>Bacteria</taxon>
        <taxon>Pseudomonadati</taxon>
        <taxon>Rhodothermota</taxon>
        <taxon>Rhodothermia</taxon>
        <taxon>Rhodothermales</taxon>
        <taxon>Salisaetaceae</taxon>
        <taxon>Longibacter</taxon>
    </lineage>
</organism>
<sequence length="366" mass="41019">MSDTFDSADYDADVERAGQSVEVTVAEDEGGARLDKYLTQFYPEASRTKVQRSIKKGHVKVNGDDASKSYRVEAGDKIVFRLIRKPPMEATPEDIPLDIVYEDDDLLVVNKPAGMVVHPAPGHRSGTLVNALLHHVGGDSVAADDEEADEAEVGLSMINALPERPDHPVVRPGIVHRLDKGTSGLLVVAKHDRAHRKLAAQFKDHSTDRRYRAIVWGQFDPRSGTITGAIGRDPHHRQRMAVVAEERGKSAVTHYRTVEEQQYTSVVEFELETGRTHQIRVHADSQNHPVLGDPKYGGQAVRYGRQGGKRRTFYERLFEHMPRPALHAYQLGFKHPTSGEEMHFEEDMPEDMQFVLDRLRAVEGAE</sequence>
<dbReference type="EC" id="5.4.99.-" evidence="5"/>
<dbReference type="Pfam" id="PF00849">
    <property type="entry name" value="PseudoU_synth_2"/>
    <property type="match status" value="1"/>
</dbReference>
<name>A0A2A8D167_9BACT</name>
<dbReference type="PROSITE" id="PS50889">
    <property type="entry name" value="S4"/>
    <property type="match status" value="1"/>
</dbReference>
<accession>A0A2A8D167</accession>
<dbReference type="SUPFAM" id="SSF55120">
    <property type="entry name" value="Pseudouridine synthase"/>
    <property type="match status" value="1"/>
</dbReference>
<dbReference type="InterPro" id="IPR036986">
    <property type="entry name" value="S4_RNA-bd_sf"/>
</dbReference>
<dbReference type="InterPro" id="IPR006224">
    <property type="entry name" value="PsdUridine_synth_RluA-like_CS"/>
</dbReference>
<dbReference type="PANTHER" id="PTHR21600:SF44">
    <property type="entry name" value="RIBOSOMAL LARGE SUBUNIT PSEUDOURIDINE SYNTHASE D"/>
    <property type="match status" value="1"/>
</dbReference>
<feature type="domain" description="RNA-binding S4" evidence="6">
    <location>
        <begin position="32"/>
        <end position="92"/>
    </location>
</feature>
<dbReference type="SMART" id="SM00363">
    <property type="entry name" value="S4"/>
    <property type="match status" value="1"/>
</dbReference>
<comment type="function">
    <text evidence="5">Responsible for synthesis of pseudouridine from uracil.</text>
</comment>
<evidence type="ECO:0000256" key="1">
    <source>
        <dbReference type="ARBA" id="ARBA00010876"/>
    </source>
</evidence>
<dbReference type="Gene3D" id="3.30.2350.10">
    <property type="entry name" value="Pseudouridine synthase"/>
    <property type="match status" value="1"/>
</dbReference>
<keyword evidence="8" id="KW-1185">Reference proteome</keyword>
<dbReference type="EMBL" id="PDEQ01000002">
    <property type="protein sequence ID" value="PEN14634.1"/>
    <property type="molecule type" value="Genomic_DNA"/>
</dbReference>
<evidence type="ECO:0000313" key="7">
    <source>
        <dbReference type="EMBL" id="PEN14634.1"/>
    </source>
</evidence>
<comment type="caution">
    <text evidence="7">The sequence shown here is derived from an EMBL/GenBank/DDBJ whole genome shotgun (WGS) entry which is preliminary data.</text>
</comment>
<dbReference type="AlphaFoldDB" id="A0A2A8D167"/>
<dbReference type="CDD" id="cd02869">
    <property type="entry name" value="PseudoU_synth_RluA_like"/>
    <property type="match status" value="1"/>
</dbReference>
<keyword evidence="2 5" id="KW-0413">Isomerase</keyword>
<dbReference type="SUPFAM" id="SSF55174">
    <property type="entry name" value="Alpha-L RNA-binding motif"/>
    <property type="match status" value="1"/>
</dbReference>
<dbReference type="OrthoDB" id="9807829at2"/>
<comment type="catalytic activity">
    <reaction evidence="5">
        <text>a uridine in RNA = a pseudouridine in RNA</text>
        <dbReference type="Rhea" id="RHEA:48348"/>
        <dbReference type="Rhea" id="RHEA-COMP:12068"/>
        <dbReference type="Rhea" id="RHEA-COMP:12069"/>
        <dbReference type="ChEBI" id="CHEBI:65314"/>
        <dbReference type="ChEBI" id="CHEBI:65315"/>
    </reaction>
</comment>
<proteinExistence type="inferred from homology"/>
<dbReference type="Proteomes" id="UP000220102">
    <property type="component" value="Unassembled WGS sequence"/>
</dbReference>
<evidence type="ECO:0000256" key="4">
    <source>
        <dbReference type="PROSITE-ProRule" id="PRU00182"/>
    </source>
</evidence>
<dbReference type="PANTHER" id="PTHR21600">
    <property type="entry name" value="MITOCHONDRIAL RNA PSEUDOURIDINE SYNTHASE"/>
    <property type="match status" value="1"/>
</dbReference>
<dbReference type="GO" id="GO:0003723">
    <property type="term" value="F:RNA binding"/>
    <property type="evidence" value="ECO:0007669"/>
    <property type="project" value="UniProtKB-KW"/>
</dbReference>
<evidence type="ECO:0000256" key="2">
    <source>
        <dbReference type="ARBA" id="ARBA00023235"/>
    </source>
</evidence>
<evidence type="ECO:0000256" key="3">
    <source>
        <dbReference type="PIRSR" id="PIRSR606225-1"/>
    </source>
</evidence>
<dbReference type="InterPro" id="IPR002942">
    <property type="entry name" value="S4_RNA-bd"/>
</dbReference>
<dbReference type="InterPro" id="IPR050188">
    <property type="entry name" value="RluA_PseudoU_synthase"/>
</dbReference>
<gene>
    <name evidence="7" type="ORF">CRI94_06325</name>
</gene>
<dbReference type="GO" id="GO:0000455">
    <property type="term" value="P:enzyme-directed rRNA pseudouridine synthesis"/>
    <property type="evidence" value="ECO:0007669"/>
    <property type="project" value="TreeGrafter"/>
</dbReference>
<dbReference type="Gene3D" id="3.10.290.10">
    <property type="entry name" value="RNA-binding S4 domain"/>
    <property type="match status" value="1"/>
</dbReference>
<evidence type="ECO:0000259" key="6">
    <source>
        <dbReference type="SMART" id="SM00363"/>
    </source>
</evidence>
<evidence type="ECO:0000313" key="8">
    <source>
        <dbReference type="Proteomes" id="UP000220102"/>
    </source>
</evidence>
<dbReference type="InterPro" id="IPR006225">
    <property type="entry name" value="PsdUridine_synth_RluC/D"/>
</dbReference>
<dbReference type="NCBIfam" id="TIGR00005">
    <property type="entry name" value="rluA_subfam"/>
    <property type="match status" value="1"/>
</dbReference>
<dbReference type="InterPro" id="IPR006145">
    <property type="entry name" value="PsdUridine_synth_RsuA/RluA"/>
</dbReference>
<keyword evidence="4" id="KW-0694">RNA-binding</keyword>
<dbReference type="RefSeq" id="WP_098074807.1">
    <property type="nucleotide sequence ID" value="NZ_PDEQ01000002.1"/>
</dbReference>